<dbReference type="GO" id="GO:0043111">
    <property type="term" value="P:replication fork arrest"/>
    <property type="evidence" value="ECO:0007669"/>
    <property type="project" value="TreeGrafter"/>
</dbReference>
<feature type="compositionally biased region" description="Basic and acidic residues" evidence="8">
    <location>
        <begin position="187"/>
        <end position="214"/>
    </location>
</feature>
<dbReference type="OrthoDB" id="437078at2759"/>
<comment type="similarity">
    <text evidence="2 7">Belongs to the CSM3 family.</text>
</comment>
<comment type="function">
    <text evidence="7">Plays an important role in the control of DNA replication and the maintenance of replication fork stability.</text>
</comment>
<gene>
    <name evidence="10" type="ORF">K432DRAFT_322441</name>
</gene>
<dbReference type="PANTHER" id="PTHR13220:SF11">
    <property type="entry name" value="TIMELESS-INTERACTING PROTEIN"/>
    <property type="match status" value="1"/>
</dbReference>
<keyword evidence="6 7" id="KW-0131">Cell cycle</keyword>
<name>A0A8E2EG30_9PEZI</name>
<comment type="subcellular location">
    <subcellularLocation>
        <location evidence="1 7">Nucleus</location>
    </subcellularLocation>
</comment>
<keyword evidence="3 7" id="KW-0227">DNA damage</keyword>
<keyword evidence="5 7" id="KW-0539">Nucleus</keyword>
<evidence type="ECO:0000313" key="11">
    <source>
        <dbReference type="Proteomes" id="UP000250266"/>
    </source>
</evidence>
<keyword evidence="11" id="KW-1185">Reference proteome</keyword>
<protein>
    <recommendedName>
        <fullName evidence="7">Chromosome segregation in meiosis protein</fullName>
    </recommendedName>
</protein>
<dbReference type="GO" id="GO:0031297">
    <property type="term" value="P:replication fork processing"/>
    <property type="evidence" value="ECO:0007669"/>
    <property type="project" value="UniProtKB-UniRule"/>
</dbReference>
<evidence type="ECO:0000256" key="5">
    <source>
        <dbReference type="ARBA" id="ARBA00023242"/>
    </source>
</evidence>
<dbReference type="PANTHER" id="PTHR13220">
    <property type="entry name" value="TIMELESS INTERACTING-RELATED"/>
    <property type="match status" value="1"/>
</dbReference>
<feature type="region of interest" description="Disordered" evidence="8">
    <location>
        <begin position="147"/>
        <end position="221"/>
    </location>
</feature>
<feature type="compositionally biased region" description="Basic and acidic residues" evidence="8">
    <location>
        <begin position="147"/>
        <end position="170"/>
    </location>
</feature>
<evidence type="ECO:0000256" key="2">
    <source>
        <dbReference type="ARBA" id="ARBA00006075"/>
    </source>
</evidence>
<evidence type="ECO:0000256" key="6">
    <source>
        <dbReference type="ARBA" id="ARBA00023306"/>
    </source>
</evidence>
<organism evidence="10 11">
    <name type="scientific">Lepidopterella palustris CBS 459.81</name>
    <dbReference type="NCBI Taxonomy" id="1314670"/>
    <lineage>
        <taxon>Eukaryota</taxon>
        <taxon>Fungi</taxon>
        <taxon>Dikarya</taxon>
        <taxon>Ascomycota</taxon>
        <taxon>Pezizomycotina</taxon>
        <taxon>Dothideomycetes</taxon>
        <taxon>Pleosporomycetidae</taxon>
        <taxon>Mytilinidiales</taxon>
        <taxon>Argynnaceae</taxon>
        <taxon>Lepidopterella</taxon>
    </lineage>
</organism>
<dbReference type="GO" id="GO:0006974">
    <property type="term" value="P:DNA damage response"/>
    <property type="evidence" value="ECO:0007669"/>
    <property type="project" value="UniProtKB-KW"/>
</dbReference>
<evidence type="ECO:0000256" key="7">
    <source>
        <dbReference type="RuleBase" id="RU366049"/>
    </source>
</evidence>
<feature type="domain" description="Chromosome segregation in meiosis protein 3" evidence="9">
    <location>
        <begin position="67"/>
        <end position="149"/>
    </location>
</feature>
<reference evidence="10 11" key="1">
    <citation type="journal article" date="2016" name="Nat. Commun.">
        <title>Ectomycorrhizal ecology is imprinted in the genome of the dominant symbiotic fungus Cenococcum geophilum.</title>
        <authorList>
            <consortium name="DOE Joint Genome Institute"/>
            <person name="Peter M."/>
            <person name="Kohler A."/>
            <person name="Ohm R.A."/>
            <person name="Kuo A."/>
            <person name="Krutzmann J."/>
            <person name="Morin E."/>
            <person name="Arend M."/>
            <person name="Barry K.W."/>
            <person name="Binder M."/>
            <person name="Choi C."/>
            <person name="Clum A."/>
            <person name="Copeland A."/>
            <person name="Grisel N."/>
            <person name="Haridas S."/>
            <person name="Kipfer T."/>
            <person name="LaButti K."/>
            <person name="Lindquist E."/>
            <person name="Lipzen A."/>
            <person name="Maire R."/>
            <person name="Meier B."/>
            <person name="Mihaltcheva S."/>
            <person name="Molinier V."/>
            <person name="Murat C."/>
            <person name="Poggeler S."/>
            <person name="Quandt C.A."/>
            <person name="Sperisen C."/>
            <person name="Tritt A."/>
            <person name="Tisserant E."/>
            <person name="Crous P.W."/>
            <person name="Henrissat B."/>
            <person name="Nehls U."/>
            <person name="Egli S."/>
            <person name="Spatafora J.W."/>
            <person name="Grigoriev I.V."/>
            <person name="Martin F.M."/>
        </authorList>
    </citation>
    <scope>NUCLEOTIDE SEQUENCE [LARGE SCALE GENOMIC DNA]</scope>
    <source>
        <strain evidence="10 11">CBS 459.81</strain>
    </source>
</reference>
<dbReference type="EMBL" id="KV744863">
    <property type="protein sequence ID" value="OCK83337.1"/>
    <property type="molecule type" value="Genomic_DNA"/>
</dbReference>
<dbReference type="GO" id="GO:0003677">
    <property type="term" value="F:DNA binding"/>
    <property type="evidence" value="ECO:0007669"/>
    <property type="project" value="TreeGrafter"/>
</dbReference>
<sequence length="279" mass="31252">MSSSEDDDADNVFEYDRTMDDAFNNLDIDNIASARQEPTNSQNAARGTNLGIDEEIKIAKKRQPIAKLDEARLLSAAGIPKLRRISKERLKFKGKGHEFSDIVRLLNMYQLWLDDLYPRAKFADGLAIIEKLGHSKRIQMMRREWIEEGKPKATADIDQDPDAHIERDEPSNGVPNNAEQTPLPERTAIETGRESATEHNRPTSLEEPKTRDDEGAWPDEDELDALLGEDFAGGASNDNDHISGAVTSMPSRPLISIAAEEEDAFAAEMEVMAEMDDMW</sequence>
<accession>A0A8E2EG30</accession>
<dbReference type="Proteomes" id="UP000250266">
    <property type="component" value="Unassembled WGS sequence"/>
</dbReference>
<dbReference type="AlphaFoldDB" id="A0A8E2EG30"/>
<keyword evidence="4" id="KW-0236">DNA replication inhibitor</keyword>
<dbReference type="Pfam" id="PF07962">
    <property type="entry name" value="Swi3"/>
    <property type="match status" value="1"/>
</dbReference>
<dbReference type="InterPro" id="IPR040038">
    <property type="entry name" value="TIPIN/Csm3/Swi3"/>
</dbReference>
<evidence type="ECO:0000313" key="10">
    <source>
        <dbReference type="EMBL" id="OCK83337.1"/>
    </source>
</evidence>
<dbReference type="GO" id="GO:0000076">
    <property type="term" value="P:DNA replication checkpoint signaling"/>
    <property type="evidence" value="ECO:0007669"/>
    <property type="project" value="UniProtKB-UniRule"/>
</dbReference>
<evidence type="ECO:0000256" key="4">
    <source>
        <dbReference type="ARBA" id="ARBA00022880"/>
    </source>
</evidence>
<dbReference type="InterPro" id="IPR012923">
    <property type="entry name" value="Csm3"/>
</dbReference>
<evidence type="ECO:0000256" key="8">
    <source>
        <dbReference type="SAM" id="MobiDB-lite"/>
    </source>
</evidence>
<evidence type="ECO:0000256" key="1">
    <source>
        <dbReference type="ARBA" id="ARBA00004123"/>
    </source>
</evidence>
<evidence type="ECO:0000256" key="3">
    <source>
        <dbReference type="ARBA" id="ARBA00022763"/>
    </source>
</evidence>
<dbReference type="GO" id="GO:0031298">
    <property type="term" value="C:replication fork protection complex"/>
    <property type="evidence" value="ECO:0007669"/>
    <property type="project" value="TreeGrafter"/>
</dbReference>
<proteinExistence type="inferred from homology"/>
<evidence type="ECO:0000259" key="9">
    <source>
        <dbReference type="Pfam" id="PF07962"/>
    </source>
</evidence>